<sequence length="480" mass="54143">MDAPDFIAAQKAVLSLAAIWSPSALASQISDALELASLQGREAVFLDAETEENFADADVLNQSFREQIEFFRQKRVKPTKAWTDALRGVHDRAFVVAGATDIDMLSDFQNAIARAMEDGTGLEAFRQDFDRIVQQYGWQYKGERGWRTRVIFETNVRTAYMAGRLKQMRDPAVMKLRPFWEYRHGETRQPKIPRPLHQAWDGKIYRCDDPWWDTHFPPNDWLCSCGVRSLSLADLKRRGKNGPDVAPDDLTVPLIDPISGALIEQPQGIGYGWDYMPGDLWERGLVPSSLMNEGGISLDNPRHAVEIDVPEPIETLLNASKPFKANPLEDGLSPEDYVSAFLKPFGAGIGQAVLFEDKAGERIPISDLLFRDRKGELKVTKGDRATLTPLLAEALMDPDEIWIGVARKKDPIDKGVEELVVDRRYIRTDAKSGLMIVFEIGQRFWKAITAHNISKPNGQIDLKALDRRRGGKLVYKRPKK</sequence>
<dbReference type="Pfam" id="PF18810">
    <property type="entry name" value="PBECR2"/>
    <property type="match status" value="1"/>
</dbReference>
<feature type="domain" description="Phage-Barnase-EndoU-ColicinE5/D-RelE like nuclease 2" evidence="2">
    <location>
        <begin position="340"/>
        <end position="476"/>
    </location>
</feature>
<evidence type="ECO:0008006" key="5">
    <source>
        <dbReference type="Google" id="ProtNLM"/>
    </source>
</evidence>
<feature type="domain" description="Phage head morphogenesis" evidence="1">
    <location>
        <begin position="107"/>
        <end position="227"/>
    </location>
</feature>
<gene>
    <name evidence="3" type="ORF">QE408_002546</name>
</gene>
<dbReference type="EMBL" id="JAUTBL010000002">
    <property type="protein sequence ID" value="MDQ1185403.1"/>
    <property type="molecule type" value="Genomic_DNA"/>
</dbReference>
<evidence type="ECO:0000313" key="4">
    <source>
        <dbReference type="Proteomes" id="UP001224781"/>
    </source>
</evidence>
<dbReference type="InterPro" id="IPR041110">
    <property type="entry name" value="PBECR2"/>
</dbReference>
<dbReference type="RefSeq" id="WP_306931612.1">
    <property type="nucleotide sequence ID" value="NZ_JAUTBL010000002.1"/>
</dbReference>
<evidence type="ECO:0000259" key="2">
    <source>
        <dbReference type="Pfam" id="PF18810"/>
    </source>
</evidence>
<accession>A0ABU0UKN9</accession>
<dbReference type="InterPro" id="IPR006528">
    <property type="entry name" value="Phage_head_morphogenesis_dom"/>
</dbReference>
<keyword evidence="4" id="KW-1185">Reference proteome</keyword>
<proteinExistence type="predicted"/>
<reference evidence="3 4" key="1">
    <citation type="submission" date="2023-07" db="EMBL/GenBank/DDBJ databases">
        <title>Functional and genomic diversity of the sorghum phyllosphere microbiome.</title>
        <authorList>
            <person name="Shade A."/>
        </authorList>
    </citation>
    <scope>NUCLEOTIDE SEQUENCE [LARGE SCALE GENOMIC DNA]</scope>
    <source>
        <strain evidence="3 4">SORGH_AS_1126</strain>
    </source>
</reference>
<dbReference type="Pfam" id="PF04233">
    <property type="entry name" value="Phage_Mu_F"/>
    <property type="match status" value="1"/>
</dbReference>
<dbReference type="Proteomes" id="UP001224781">
    <property type="component" value="Unassembled WGS sequence"/>
</dbReference>
<evidence type="ECO:0000259" key="1">
    <source>
        <dbReference type="Pfam" id="PF04233"/>
    </source>
</evidence>
<protein>
    <recommendedName>
        <fullName evidence="5">Head morphogenesis protein</fullName>
    </recommendedName>
</protein>
<comment type="caution">
    <text evidence="3">The sequence shown here is derived from an EMBL/GenBank/DDBJ whole genome shotgun (WGS) entry which is preliminary data.</text>
</comment>
<organism evidence="3 4">
    <name type="scientific">Agrobacterium larrymoorei</name>
    <dbReference type="NCBI Taxonomy" id="160699"/>
    <lineage>
        <taxon>Bacteria</taxon>
        <taxon>Pseudomonadati</taxon>
        <taxon>Pseudomonadota</taxon>
        <taxon>Alphaproteobacteria</taxon>
        <taxon>Hyphomicrobiales</taxon>
        <taxon>Rhizobiaceae</taxon>
        <taxon>Rhizobium/Agrobacterium group</taxon>
        <taxon>Agrobacterium</taxon>
    </lineage>
</organism>
<name>A0ABU0UKN9_9HYPH</name>
<evidence type="ECO:0000313" key="3">
    <source>
        <dbReference type="EMBL" id="MDQ1185403.1"/>
    </source>
</evidence>